<dbReference type="Proteomes" id="UP000267821">
    <property type="component" value="Unassembled WGS sequence"/>
</dbReference>
<dbReference type="PANTHER" id="PTHR28199">
    <property type="entry name" value="PROCESSING OF GAS1 AND ALP PROTEIN 2"/>
    <property type="match status" value="1"/>
</dbReference>
<evidence type="ECO:0008006" key="5">
    <source>
        <dbReference type="Google" id="ProtNLM"/>
    </source>
</evidence>
<dbReference type="InterPro" id="IPR011431">
    <property type="entry name" value="Trafficking_Pga2"/>
</dbReference>
<evidence type="ECO:0000256" key="1">
    <source>
        <dbReference type="SAM" id="MobiDB-lite"/>
    </source>
</evidence>
<keyword evidence="2" id="KW-0472">Membrane</keyword>
<gene>
    <name evidence="3" type="ORF">L211DRAFT_840045</name>
</gene>
<sequence>MTEFIILGRAFNVYEMLRLVIVVGTYLLFRPYLLKLTQKFQEREHARPVASGEENSPAAVGDSANKSVLAEDEEDIDGEDMSWGAKVRRRKRAEKKAIKQLIDEEERRIAEEESDEEIAEFLDKDN</sequence>
<name>A0A3N4LHF9_9PEZI</name>
<reference evidence="3 4" key="1">
    <citation type="journal article" date="2018" name="Nat. Ecol. Evol.">
        <title>Pezizomycetes genomes reveal the molecular basis of ectomycorrhizal truffle lifestyle.</title>
        <authorList>
            <person name="Murat C."/>
            <person name="Payen T."/>
            <person name="Noel B."/>
            <person name="Kuo A."/>
            <person name="Morin E."/>
            <person name="Chen J."/>
            <person name="Kohler A."/>
            <person name="Krizsan K."/>
            <person name="Balestrini R."/>
            <person name="Da Silva C."/>
            <person name="Montanini B."/>
            <person name="Hainaut M."/>
            <person name="Levati E."/>
            <person name="Barry K.W."/>
            <person name="Belfiori B."/>
            <person name="Cichocki N."/>
            <person name="Clum A."/>
            <person name="Dockter R.B."/>
            <person name="Fauchery L."/>
            <person name="Guy J."/>
            <person name="Iotti M."/>
            <person name="Le Tacon F."/>
            <person name="Lindquist E.A."/>
            <person name="Lipzen A."/>
            <person name="Malagnac F."/>
            <person name="Mello A."/>
            <person name="Molinier V."/>
            <person name="Miyauchi S."/>
            <person name="Poulain J."/>
            <person name="Riccioni C."/>
            <person name="Rubini A."/>
            <person name="Sitrit Y."/>
            <person name="Splivallo R."/>
            <person name="Traeger S."/>
            <person name="Wang M."/>
            <person name="Zifcakova L."/>
            <person name="Wipf D."/>
            <person name="Zambonelli A."/>
            <person name="Paolocci F."/>
            <person name="Nowrousian M."/>
            <person name="Ottonello S."/>
            <person name="Baldrian P."/>
            <person name="Spatafora J.W."/>
            <person name="Henrissat B."/>
            <person name="Nagy L.G."/>
            <person name="Aury J.M."/>
            <person name="Wincker P."/>
            <person name="Grigoriev I.V."/>
            <person name="Bonfante P."/>
            <person name="Martin F.M."/>
        </authorList>
    </citation>
    <scope>NUCLEOTIDE SEQUENCE [LARGE SCALE GENOMIC DNA]</scope>
    <source>
        <strain evidence="3 4">ATCC MYA-4762</strain>
    </source>
</reference>
<keyword evidence="2" id="KW-1133">Transmembrane helix</keyword>
<dbReference type="EMBL" id="ML121554">
    <property type="protein sequence ID" value="RPB22166.1"/>
    <property type="molecule type" value="Genomic_DNA"/>
</dbReference>
<dbReference type="AlphaFoldDB" id="A0A3N4LHF9"/>
<feature type="region of interest" description="Disordered" evidence="1">
    <location>
        <begin position="44"/>
        <end position="93"/>
    </location>
</feature>
<dbReference type="OrthoDB" id="4227028at2759"/>
<feature type="transmembrane region" description="Helical" evidence="2">
    <location>
        <begin position="16"/>
        <end position="33"/>
    </location>
</feature>
<evidence type="ECO:0000313" key="4">
    <source>
        <dbReference type="Proteomes" id="UP000267821"/>
    </source>
</evidence>
<protein>
    <recommendedName>
        <fullName evidence="5">DUF1531-domain-containing protein</fullName>
    </recommendedName>
</protein>
<accession>A0A3N4LHF9</accession>
<feature type="compositionally biased region" description="Acidic residues" evidence="1">
    <location>
        <begin position="70"/>
        <end position="80"/>
    </location>
</feature>
<keyword evidence="4" id="KW-1185">Reference proteome</keyword>
<proteinExistence type="predicted"/>
<dbReference type="InParanoid" id="A0A3N4LHF9"/>
<dbReference type="PANTHER" id="PTHR28199:SF1">
    <property type="entry name" value="PROCESSING OF GAS1 AND ALP PROTEIN 2"/>
    <property type="match status" value="1"/>
</dbReference>
<evidence type="ECO:0000313" key="3">
    <source>
        <dbReference type="EMBL" id="RPB22166.1"/>
    </source>
</evidence>
<dbReference type="Pfam" id="PF07543">
    <property type="entry name" value="PGA2"/>
    <property type="match status" value="1"/>
</dbReference>
<keyword evidence="2" id="KW-0812">Transmembrane</keyword>
<organism evidence="3 4">
    <name type="scientific">Terfezia boudieri ATCC MYA-4762</name>
    <dbReference type="NCBI Taxonomy" id="1051890"/>
    <lineage>
        <taxon>Eukaryota</taxon>
        <taxon>Fungi</taxon>
        <taxon>Dikarya</taxon>
        <taxon>Ascomycota</taxon>
        <taxon>Pezizomycotina</taxon>
        <taxon>Pezizomycetes</taxon>
        <taxon>Pezizales</taxon>
        <taxon>Pezizaceae</taxon>
        <taxon>Terfezia</taxon>
    </lineage>
</organism>
<dbReference type="GO" id="GO:0015031">
    <property type="term" value="P:protein transport"/>
    <property type="evidence" value="ECO:0007669"/>
    <property type="project" value="TreeGrafter"/>
</dbReference>
<evidence type="ECO:0000256" key="2">
    <source>
        <dbReference type="SAM" id="Phobius"/>
    </source>
</evidence>
<dbReference type="STRING" id="1051890.A0A3N4LHF9"/>